<evidence type="ECO:0000256" key="2">
    <source>
        <dbReference type="ARBA" id="ARBA00022840"/>
    </source>
</evidence>
<dbReference type="Proteomes" id="UP000198636">
    <property type="component" value="Unassembled WGS sequence"/>
</dbReference>
<evidence type="ECO:0000313" key="4">
    <source>
        <dbReference type="EMBL" id="SCZ05318.1"/>
    </source>
</evidence>
<dbReference type="InterPro" id="IPR041664">
    <property type="entry name" value="AAA_16"/>
</dbReference>
<dbReference type="Gene3D" id="3.40.50.300">
    <property type="entry name" value="P-loop containing nucleotide triphosphate hydrolases"/>
    <property type="match status" value="1"/>
</dbReference>
<dbReference type="SMART" id="SM01043">
    <property type="entry name" value="BTAD"/>
    <property type="match status" value="1"/>
</dbReference>
<protein>
    <submittedName>
        <fullName evidence="4">DNA-binding transcriptional activator of the SARP family</fullName>
    </submittedName>
</protein>
<dbReference type="STRING" id="1120976.SAMN03080606_03859"/>
<dbReference type="SMART" id="SM00028">
    <property type="entry name" value="TPR"/>
    <property type="match status" value="4"/>
</dbReference>
<keyword evidence="2" id="KW-0067">ATP-binding</keyword>
<evidence type="ECO:0000256" key="1">
    <source>
        <dbReference type="ARBA" id="ARBA00022741"/>
    </source>
</evidence>
<dbReference type="InterPro" id="IPR019734">
    <property type="entry name" value="TPR_rpt"/>
</dbReference>
<evidence type="ECO:0000259" key="3">
    <source>
        <dbReference type="SMART" id="SM01043"/>
    </source>
</evidence>
<dbReference type="Pfam" id="PF03704">
    <property type="entry name" value="BTAD"/>
    <property type="match status" value="1"/>
</dbReference>
<dbReference type="AlphaFoldDB" id="A0A1G5KYY0"/>
<organism evidence="4 5">
    <name type="scientific">Alkaliphilus peptidifermentans DSM 18978</name>
    <dbReference type="NCBI Taxonomy" id="1120976"/>
    <lineage>
        <taxon>Bacteria</taxon>
        <taxon>Bacillati</taxon>
        <taxon>Bacillota</taxon>
        <taxon>Clostridia</taxon>
        <taxon>Peptostreptococcales</taxon>
        <taxon>Natronincolaceae</taxon>
        <taxon>Alkaliphilus</taxon>
    </lineage>
</organism>
<dbReference type="Pfam" id="PF13191">
    <property type="entry name" value="AAA_16"/>
    <property type="match status" value="1"/>
</dbReference>
<accession>A0A1G5KYY0</accession>
<dbReference type="GO" id="GO:0005737">
    <property type="term" value="C:cytoplasm"/>
    <property type="evidence" value="ECO:0007669"/>
    <property type="project" value="TreeGrafter"/>
</dbReference>
<dbReference type="PANTHER" id="PTHR16305">
    <property type="entry name" value="TESTICULAR SOLUBLE ADENYLYL CYCLASE"/>
    <property type="match status" value="1"/>
</dbReference>
<dbReference type="EMBL" id="FMUS01000033">
    <property type="protein sequence ID" value="SCZ05318.1"/>
    <property type="molecule type" value="Genomic_DNA"/>
</dbReference>
<sequence>MSLIQVKLFNTPTVTKDQVKILFPFRKAEALFYYLLCKKEATRDEMVNLLWGETPEETAKKNLRNAMYQIRKIFDMDIIISPRKSIIMLNPDIQINIDIEAFLKQNKEAIDLYTGEFLQGFSLKDGESFEEWMINTREAYKDMYISLLYNLLDNKSNLSLEKIEYYTKLLINADPFDERAYQILLNQYLVEGVYNKGIDIYNRLAKTLDKEMGIVPDIESQKLFEDLLKARKLKESKINHTSNDFFYGRELELNRLIENHNSFIMGSFNKSIMLIGEAGIGKTVLKDKFFDNIDKNEVFIFSANCYQAEESYFLKPWNSVFMEFANIIKEEAIDIPNVWKNIIAYLFPIFDVDVLYNKMTTIEELDNMQFKLVEDAVQGLFGKLANKKKIILIFEDMQWMDNMSLLLLKHLLLNNKNKRLIVLGTCRNEYAARIDDFITLMSRYNLMETLMLQRFSENQVEEFINSVMPNQLSQELKHKIYEETEGNTFFLVEYLNALKENRNLDEMSVKMQDVIKSRFINLSVNGKKLIDIISVFFDNVSLEILAKALGKDELEVIETIEELQDRYLIKETVVHDEIIYQFTHQKLRDYIYINQSPAKKRLLHNIIGEILEDGLINGKRDITVYSKLIYHFTNSSNLIKALKYKILNTDIYLDFSHELFPIINESYYIKESSLYLSSQQAIEVINEIETSIKEAKYLRPSEEFVKLEIAFFHMKGRYLIREGDYESGLRFILRMIETANENLHHEFLLKGYRQMVYYGIQTHNNELMERYLKMALDLAEENDNRLEKAILLRLKGLNKIMTIDYEAAEEVLQKAIHLFNDISKYDDKYALNIAGVYNYLGEIRRYNMNFSSALKYYDKAMTMCKKMKLSRGLTIFNTNAGQAAFDMGDYERAKNYFKNGLILYNQFDVPWGRAIAEGYMALLYIREGNYKTALENLIRAESYSQQLKSPYEIGLVYRVKAEIKTNMSNNIKLQRVFKNHLAKSLQEYCDKGIYYLEQVNECYEIEILKILKK</sequence>
<dbReference type="InterPro" id="IPR027417">
    <property type="entry name" value="P-loop_NTPase"/>
</dbReference>
<dbReference type="GO" id="GO:0003677">
    <property type="term" value="F:DNA binding"/>
    <property type="evidence" value="ECO:0007669"/>
    <property type="project" value="UniProtKB-KW"/>
</dbReference>
<gene>
    <name evidence="4" type="ORF">SAMN03080606_03859</name>
</gene>
<dbReference type="InterPro" id="IPR011990">
    <property type="entry name" value="TPR-like_helical_dom_sf"/>
</dbReference>
<dbReference type="Gene3D" id="1.10.10.10">
    <property type="entry name" value="Winged helix-like DNA-binding domain superfamily/Winged helix DNA-binding domain"/>
    <property type="match status" value="1"/>
</dbReference>
<dbReference type="Gene3D" id="1.25.40.10">
    <property type="entry name" value="Tetratricopeptide repeat domain"/>
    <property type="match status" value="2"/>
</dbReference>
<dbReference type="InterPro" id="IPR036388">
    <property type="entry name" value="WH-like_DNA-bd_sf"/>
</dbReference>
<dbReference type="InterPro" id="IPR005158">
    <property type="entry name" value="BTAD"/>
</dbReference>
<keyword evidence="5" id="KW-1185">Reference proteome</keyword>
<keyword evidence="4" id="KW-0238">DNA-binding</keyword>
<dbReference type="SUPFAM" id="SSF48452">
    <property type="entry name" value="TPR-like"/>
    <property type="match status" value="2"/>
</dbReference>
<proteinExistence type="predicted"/>
<dbReference type="PANTHER" id="PTHR16305:SF28">
    <property type="entry name" value="GUANYLATE CYCLASE DOMAIN-CONTAINING PROTEIN"/>
    <property type="match status" value="1"/>
</dbReference>
<dbReference type="SUPFAM" id="SSF52540">
    <property type="entry name" value="P-loop containing nucleoside triphosphate hydrolases"/>
    <property type="match status" value="1"/>
</dbReference>
<name>A0A1G5KYY0_9FIRM</name>
<dbReference type="GO" id="GO:0005524">
    <property type="term" value="F:ATP binding"/>
    <property type="evidence" value="ECO:0007669"/>
    <property type="project" value="UniProtKB-KW"/>
</dbReference>
<dbReference type="GO" id="GO:0004016">
    <property type="term" value="F:adenylate cyclase activity"/>
    <property type="evidence" value="ECO:0007669"/>
    <property type="project" value="TreeGrafter"/>
</dbReference>
<keyword evidence="1" id="KW-0547">Nucleotide-binding</keyword>
<feature type="domain" description="Bacterial transcriptional activator" evidence="3">
    <location>
        <begin position="97"/>
        <end position="228"/>
    </location>
</feature>
<reference evidence="4 5" key="1">
    <citation type="submission" date="2016-10" db="EMBL/GenBank/DDBJ databases">
        <authorList>
            <person name="de Groot N.N."/>
        </authorList>
    </citation>
    <scope>NUCLEOTIDE SEQUENCE [LARGE SCALE GENOMIC DNA]</scope>
    <source>
        <strain evidence="4 5">DSM 18978</strain>
    </source>
</reference>
<dbReference type="OrthoDB" id="190810at2"/>
<dbReference type="RefSeq" id="WP_091546932.1">
    <property type="nucleotide sequence ID" value="NZ_FMUS01000033.1"/>
</dbReference>
<evidence type="ECO:0000313" key="5">
    <source>
        <dbReference type="Proteomes" id="UP000198636"/>
    </source>
</evidence>